<dbReference type="Gene3D" id="3.30.40.10">
    <property type="entry name" value="Zinc/RING finger domain, C3HC4 (zinc finger)"/>
    <property type="match status" value="1"/>
</dbReference>
<dbReference type="InterPro" id="IPR013083">
    <property type="entry name" value="Znf_RING/FYVE/PHD"/>
</dbReference>
<keyword evidence="2" id="KW-1185">Reference proteome</keyword>
<dbReference type="OrthoDB" id="9984778at2759"/>
<protein>
    <recommendedName>
        <fullName evidence="3">RING-type domain-containing protein</fullName>
    </recommendedName>
</protein>
<reference evidence="2" key="1">
    <citation type="journal article" date="2011" name="Science">
        <title>The plant cell wall-decomposing machinery underlies the functional diversity of forest fungi.</title>
        <authorList>
            <person name="Eastwood D.C."/>
            <person name="Floudas D."/>
            <person name="Binder M."/>
            <person name="Majcherczyk A."/>
            <person name="Schneider P."/>
            <person name="Aerts A."/>
            <person name="Asiegbu F.O."/>
            <person name="Baker S.E."/>
            <person name="Barry K."/>
            <person name="Bendiksby M."/>
            <person name="Blumentritt M."/>
            <person name="Coutinho P.M."/>
            <person name="Cullen D."/>
            <person name="de Vries R.P."/>
            <person name="Gathman A."/>
            <person name="Goodell B."/>
            <person name="Henrissat B."/>
            <person name="Ihrmark K."/>
            <person name="Kauserud H."/>
            <person name="Kohler A."/>
            <person name="LaButti K."/>
            <person name="Lapidus A."/>
            <person name="Lavin J.L."/>
            <person name="Lee Y.-H."/>
            <person name="Lindquist E."/>
            <person name="Lilly W."/>
            <person name="Lucas S."/>
            <person name="Morin E."/>
            <person name="Murat C."/>
            <person name="Oguiza J.A."/>
            <person name="Park J."/>
            <person name="Pisabarro A.G."/>
            <person name="Riley R."/>
            <person name="Rosling A."/>
            <person name="Salamov A."/>
            <person name="Schmidt O."/>
            <person name="Schmutz J."/>
            <person name="Skrede I."/>
            <person name="Stenlid J."/>
            <person name="Wiebenga A."/>
            <person name="Xie X."/>
            <person name="Kuees U."/>
            <person name="Hibbett D.S."/>
            <person name="Hoffmeister D."/>
            <person name="Hoegberg N."/>
            <person name="Martin F."/>
            <person name="Grigoriev I.V."/>
            <person name="Watkinson S.C."/>
        </authorList>
    </citation>
    <scope>NUCLEOTIDE SEQUENCE [LARGE SCALE GENOMIC DNA]</scope>
    <source>
        <strain evidence="2">strain S7.3</strain>
    </source>
</reference>
<gene>
    <name evidence="1" type="ORF">SERLA73DRAFT_164470</name>
</gene>
<accession>F8QKE1</accession>
<feature type="non-terminal residue" evidence="1">
    <location>
        <position position="110"/>
    </location>
</feature>
<evidence type="ECO:0008006" key="3">
    <source>
        <dbReference type="Google" id="ProtNLM"/>
    </source>
</evidence>
<dbReference type="Proteomes" id="UP000008063">
    <property type="component" value="Unassembled WGS sequence"/>
</dbReference>
<dbReference type="InParanoid" id="F8QKE1"/>
<evidence type="ECO:0000313" key="1">
    <source>
        <dbReference type="EMBL" id="EGN91229.1"/>
    </source>
</evidence>
<evidence type="ECO:0000313" key="2">
    <source>
        <dbReference type="Proteomes" id="UP000008063"/>
    </source>
</evidence>
<name>F8QKE1_SERL3</name>
<organism evidence="2">
    <name type="scientific">Serpula lacrymans var. lacrymans (strain S7.3)</name>
    <name type="common">Dry rot fungus</name>
    <dbReference type="NCBI Taxonomy" id="936435"/>
    <lineage>
        <taxon>Eukaryota</taxon>
        <taxon>Fungi</taxon>
        <taxon>Dikarya</taxon>
        <taxon>Basidiomycota</taxon>
        <taxon>Agaricomycotina</taxon>
        <taxon>Agaricomycetes</taxon>
        <taxon>Agaricomycetidae</taxon>
        <taxon>Boletales</taxon>
        <taxon>Coniophorineae</taxon>
        <taxon>Serpulaceae</taxon>
        <taxon>Serpula</taxon>
    </lineage>
</organism>
<dbReference type="HOGENOM" id="CLU_2177162_0_0_1"/>
<dbReference type="AlphaFoldDB" id="F8QKE1"/>
<dbReference type="EMBL" id="GL946100">
    <property type="protein sequence ID" value="EGN91229.1"/>
    <property type="molecule type" value="Genomic_DNA"/>
</dbReference>
<dbReference type="SUPFAM" id="SSF57850">
    <property type="entry name" value="RING/U-box"/>
    <property type="match status" value="1"/>
</dbReference>
<proteinExistence type="predicted"/>
<sequence length="110" mass="12280">MDIHPCSFHTNASHRFDTARATWTYILPSKAVTSTKMYDYHPPIPSSGVSDPESPDSSLGDCAICMEVIYAEDPRQRQQVAGGLLHKVSARRNYSLAPCSHLFHTECLEK</sequence>